<dbReference type="Proteomes" id="UP000835052">
    <property type="component" value="Unassembled WGS sequence"/>
</dbReference>
<comment type="caution">
    <text evidence="2">The sequence shown here is derived from an EMBL/GenBank/DDBJ whole genome shotgun (WGS) entry which is preliminary data.</text>
</comment>
<feature type="region of interest" description="Disordered" evidence="1">
    <location>
        <begin position="196"/>
        <end position="220"/>
    </location>
</feature>
<protein>
    <submittedName>
        <fullName evidence="2">Uncharacterized protein</fullName>
    </submittedName>
</protein>
<feature type="compositionally biased region" description="Basic and acidic residues" evidence="1">
    <location>
        <begin position="200"/>
        <end position="220"/>
    </location>
</feature>
<keyword evidence="3" id="KW-1185">Reference proteome</keyword>
<accession>A0A8S1HPI7</accession>
<reference evidence="2" key="1">
    <citation type="submission" date="2020-10" db="EMBL/GenBank/DDBJ databases">
        <authorList>
            <person name="Kikuchi T."/>
        </authorList>
    </citation>
    <scope>NUCLEOTIDE SEQUENCE</scope>
    <source>
        <strain evidence="2">NKZ352</strain>
    </source>
</reference>
<evidence type="ECO:0000256" key="1">
    <source>
        <dbReference type="SAM" id="MobiDB-lite"/>
    </source>
</evidence>
<evidence type="ECO:0000313" key="2">
    <source>
        <dbReference type="EMBL" id="CAD6197936.1"/>
    </source>
</evidence>
<feature type="compositionally biased region" description="Basic residues" evidence="1">
    <location>
        <begin position="106"/>
        <end position="121"/>
    </location>
</feature>
<gene>
    <name evidence="2" type="ORF">CAUJ_LOCUS13843</name>
</gene>
<sequence>MPRILARDFIEIEQRILHHPDVSRPGRRLSSIHHGKEVEVDKLPTPVENMLSMRRASAPMEIIIGPDGRPVFNAPMSPHSPKSVSNDIKDRDIYQKSESREASKERARRRSSSLLAKKKASPKSEEKDSSQKTSPKRGDKEKLKEKKKEKENEKIKDDKAKDEKRKKKLKGREQSLELDSDEMTKVIDMATCAISLPRRKSIDLSDQKNDEETSSESEYRLERPEVVFVRNVAVQTSDDVVEMNPRRDKENFASF</sequence>
<feature type="region of interest" description="Disordered" evidence="1">
    <location>
        <begin position="69"/>
        <end position="180"/>
    </location>
</feature>
<dbReference type="OrthoDB" id="5867728at2759"/>
<dbReference type="EMBL" id="CAJGYM010000109">
    <property type="protein sequence ID" value="CAD6197936.1"/>
    <property type="molecule type" value="Genomic_DNA"/>
</dbReference>
<feature type="compositionally biased region" description="Basic and acidic residues" evidence="1">
    <location>
        <begin position="87"/>
        <end position="105"/>
    </location>
</feature>
<evidence type="ECO:0000313" key="3">
    <source>
        <dbReference type="Proteomes" id="UP000835052"/>
    </source>
</evidence>
<feature type="compositionally biased region" description="Basic and acidic residues" evidence="1">
    <location>
        <begin position="122"/>
        <end position="163"/>
    </location>
</feature>
<proteinExistence type="predicted"/>
<organism evidence="2 3">
    <name type="scientific">Caenorhabditis auriculariae</name>
    <dbReference type="NCBI Taxonomy" id="2777116"/>
    <lineage>
        <taxon>Eukaryota</taxon>
        <taxon>Metazoa</taxon>
        <taxon>Ecdysozoa</taxon>
        <taxon>Nematoda</taxon>
        <taxon>Chromadorea</taxon>
        <taxon>Rhabditida</taxon>
        <taxon>Rhabditina</taxon>
        <taxon>Rhabditomorpha</taxon>
        <taxon>Rhabditoidea</taxon>
        <taxon>Rhabditidae</taxon>
        <taxon>Peloderinae</taxon>
        <taxon>Caenorhabditis</taxon>
    </lineage>
</organism>
<name>A0A8S1HPI7_9PELO</name>
<dbReference type="AlphaFoldDB" id="A0A8S1HPI7"/>